<dbReference type="HOGENOM" id="CLU_128871_1_0_1"/>
<accession>A0A0D0CUE1</accession>
<proteinExistence type="predicted"/>
<name>A0A0D0CUE1_9AGAM</name>
<reference evidence="1 2" key="1">
    <citation type="submission" date="2014-04" db="EMBL/GenBank/DDBJ databases">
        <authorList>
            <consortium name="DOE Joint Genome Institute"/>
            <person name="Kuo A."/>
            <person name="Kohler A."/>
            <person name="Jargeat P."/>
            <person name="Nagy L.G."/>
            <person name="Floudas D."/>
            <person name="Copeland A."/>
            <person name="Barry K.W."/>
            <person name="Cichocki N."/>
            <person name="Veneault-Fourrey C."/>
            <person name="LaButti K."/>
            <person name="Lindquist E.A."/>
            <person name="Lipzen A."/>
            <person name="Lundell T."/>
            <person name="Morin E."/>
            <person name="Murat C."/>
            <person name="Sun H."/>
            <person name="Tunlid A."/>
            <person name="Henrissat B."/>
            <person name="Grigoriev I.V."/>
            <person name="Hibbett D.S."/>
            <person name="Martin F."/>
            <person name="Nordberg H.P."/>
            <person name="Cantor M.N."/>
            <person name="Hua S.X."/>
        </authorList>
    </citation>
    <scope>NUCLEOTIDE SEQUENCE [LARGE SCALE GENOMIC DNA]</scope>
    <source>
        <strain evidence="1 2">Ve08.2h10</strain>
    </source>
</reference>
<reference evidence="2" key="2">
    <citation type="submission" date="2015-01" db="EMBL/GenBank/DDBJ databases">
        <title>Evolutionary Origins and Diversification of the Mycorrhizal Mutualists.</title>
        <authorList>
            <consortium name="DOE Joint Genome Institute"/>
            <consortium name="Mycorrhizal Genomics Consortium"/>
            <person name="Kohler A."/>
            <person name="Kuo A."/>
            <person name="Nagy L.G."/>
            <person name="Floudas D."/>
            <person name="Copeland A."/>
            <person name="Barry K.W."/>
            <person name="Cichocki N."/>
            <person name="Veneault-Fourrey C."/>
            <person name="LaButti K."/>
            <person name="Lindquist E.A."/>
            <person name="Lipzen A."/>
            <person name="Lundell T."/>
            <person name="Morin E."/>
            <person name="Murat C."/>
            <person name="Riley R."/>
            <person name="Ohm R."/>
            <person name="Sun H."/>
            <person name="Tunlid A."/>
            <person name="Henrissat B."/>
            <person name="Grigoriev I.V."/>
            <person name="Hibbett D.S."/>
            <person name="Martin F."/>
        </authorList>
    </citation>
    <scope>NUCLEOTIDE SEQUENCE [LARGE SCALE GENOMIC DNA]</scope>
    <source>
        <strain evidence="2">Ve08.2h10</strain>
    </source>
</reference>
<dbReference type="AlphaFoldDB" id="A0A0D0CUE1"/>
<protein>
    <submittedName>
        <fullName evidence="1">Uncharacterized protein</fullName>
    </submittedName>
</protein>
<evidence type="ECO:0000313" key="2">
    <source>
        <dbReference type="Proteomes" id="UP000054538"/>
    </source>
</evidence>
<gene>
    <name evidence="1" type="ORF">PAXRUDRAFT_174857</name>
</gene>
<dbReference type="EMBL" id="KN828616">
    <property type="protein sequence ID" value="KIK74726.1"/>
    <property type="molecule type" value="Genomic_DNA"/>
</dbReference>
<sequence length="120" mass="13426">SSLYFVMYYVGCHIESTVLHLVCQPDENWPDNWQQLLDSELISSHIQILHAMQQIHATHPTNAIPAPAVKGLYHISQKNFGMLLQGFNVRLCSMCTNIPTSFTKLGPDSGGQLSRQMVGE</sequence>
<feature type="non-terminal residue" evidence="1">
    <location>
        <position position="1"/>
    </location>
</feature>
<organism evidence="1 2">
    <name type="scientific">Paxillus rubicundulus Ve08.2h10</name>
    <dbReference type="NCBI Taxonomy" id="930991"/>
    <lineage>
        <taxon>Eukaryota</taxon>
        <taxon>Fungi</taxon>
        <taxon>Dikarya</taxon>
        <taxon>Basidiomycota</taxon>
        <taxon>Agaricomycotina</taxon>
        <taxon>Agaricomycetes</taxon>
        <taxon>Agaricomycetidae</taxon>
        <taxon>Boletales</taxon>
        <taxon>Paxilineae</taxon>
        <taxon>Paxillaceae</taxon>
        <taxon>Paxillus</taxon>
    </lineage>
</organism>
<keyword evidence="2" id="KW-1185">Reference proteome</keyword>
<dbReference type="Proteomes" id="UP000054538">
    <property type="component" value="Unassembled WGS sequence"/>
</dbReference>
<evidence type="ECO:0000313" key="1">
    <source>
        <dbReference type="EMBL" id="KIK74726.1"/>
    </source>
</evidence>
<dbReference type="InParanoid" id="A0A0D0CUE1"/>